<keyword evidence="2" id="KW-1185">Reference proteome</keyword>
<dbReference type="AlphaFoldDB" id="A0A016VB01"/>
<gene>
    <name evidence="1" type="primary">Acey_s0014.g2208</name>
    <name evidence="1" type="ORF">Y032_0014g2208</name>
</gene>
<dbReference type="Proteomes" id="UP000024635">
    <property type="component" value="Unassembled WGS sequence"/>
</dbReference>
<dbReference type="EMBL" id="JARK01001350">
    <property type="protein sequence ID" value="EYC23908.1"/>
    <property type="molecule type" value="Genomic_DNA"/>
</dbReference>
<evidence type="ECO:0000313" key="2">
    <source>
        <dbReference type="Proteomes" id="UP000024635"/>
    </source>
</evidence>
<reference evidence="2" key="1">
    <citation type="journal article" date="2015" name="Nat. Genet.">
        <title>The genome and transcriptome of the zoonotic hookworm Ancylostoma ceylanicum identify infection-specific gene families.</title>
        <authorList>
            <person name="Schwarz E.M."/>
            <person name="Hu Y."/>
            <person name="Antoshechkin I."/>
            <person name="Miller M.M."/>
            <person name="Sternberg P.W."/>
            <person name="Aroian R.V."/>
        </authorList>
    </citation>
    <scope>NUCLEOTIDE SEQUENCE</scope>
    <source>
        <strain evidence="2">HY135</strain>
    </source>
</reference>
<protein>
    <submittedName>
        <fullName evidence="1">Uncharacterized protein</fullName>
    </submittedName>
</protein>
<evidence type="ECO:0000313" key="1">
    <source>
        <dbReference type="EMBL" id="EYC23908.1"/>
    </source>
</evidence>
<sequence length="88" mass="9854">MSTGVTQCIEEPGFKELTPAAWWRRVLRLDRLQYFGAGDDITCKPADQRVTGVKEARSTDGRVDRAADSQTIVIMARLVRIPSMVEES</sequence>
<organism evidence="1 2">
    <name type="scientific">Ancylostoma ceylanicum</name>
    <dbReference type="NCBI Taxonomy" id="53326"/>
    <lineage>
        <taxon>Eukaryota</taxon>
        <taxon>Metazoa</taxon>
        <taxon>Ecdysozoa</taxon>
        <taxon>Nematoda</taxon>
        <taxon>Chromadorea</taxon>
        <taxon>Rhabditida</taxon>
        <taxon>Rhabditina</taxon>
        <taxon>Rhabditomorpha</taxon>
        <taxon>Strongyloidea</taxon>
        <taxon>Ancylostomatidae</taxon>
        <taxon>Ancylostomatinae</taxon>
        <taxon>Ancylostoma</taxon>
    </lineage>
</organism>
<proteinExistence type="predicted"/>
<name>A0A016VB01_9BILA</name>
<comment type="caution">
    <text evidence="1">The sequence shown here is derived from an EMBL/GenBank/DDBJ whole genome shotgun (WGS) entry which is preliminary data.</text>
</comment>
<accession>A0A016VB01</accession>